<dbReference type="AlphaFoldDB" id="X0TGG4"/>
<dbReference type="Gene3D" id="2.40.160.50">
    <property type="entry name" value="membrane protein fhac: a member of the omp85/tpsb transporter family"/>
    <property type="match status" value="1"/>
</dbReference>
<dbReference type="EMBL" id="BARS01019565">
    <property type="protein sequence ID" value="GAF92304.1"/>
    <property type="molecule type" value="Genomic_DNA"/>
</dbReference>
<evidence type="ECO:0000259" key="3">
    <source>
        <dbReference type="Pfam" id="PF01103"/>
    </source>
</evidence>
<comment type="subcellular location">
    <subcellularLocation>
        <location evidence="1">Membrane</location>
    </subcellularLocation>
</comment>
<evidence type="ECO:0000256" key="2">
    <source>
        <dbReference type="ARBA" id="ARBA00023136"/>
    </source>
</evidence>
<gene>
    <name evidence="4" type="ORF">S01H1_31683</name>
</gene>
<dbReference type="Pfam" id="PF01103">
    <property type="entry name" value="Omp85"/>
    <property type="match status" value="1"/>
</dbReference>
<comment type="caution">
    <text evidence="4">The sequence shown here is derived from an EMBL/GenBank/DDBJ whole genome shotgun (WGS) entry which is preliminary data.</text>
</comment>
<name>X0TGG4_9ZZZZ</name>
<dbReference type="InterPro" id="IPR000184">
    <property type="entry name" value="Bac_surfAg_D15"/>
</dbReference>
<protein>
    <recommendedName>
        <fullName evidence="3">Bacterial surface antigen (D15) domain-containing protein</fullName>
    </recommendedName>
</protein>
<proteinExistence type="predicted"/>
<feature type="domain" description="Bacterial surface antigen (D15)" evidence="3">
    <location>
        <begin position="3"/>
        <end position="275"/>
    </location>
</feature>
<feature type="non-terminal residue" evidence="4">
    <location>
        <position position="1"/>
    </location>
</feature>
<reference evidence="4" key="1">
    <citation type="journal article" date="2014" name="Front. Microbiol.">
        <title>High frequency of phylogenetically diverse reductive dehalogenase-homologous genes in deep subseafloor sedimentary metagenomes.</title>
        <authorList>
            <person name="Kawai M."/>
            <person name="Futagami T."/>
            <person name="Toyoda A."/>
            <person name="Takaki Y."/>
            <person name="Nishi S."/>
            <person name="Hori S."/>
            <person name="Arai W."/>
            <person name="Tsubouchi T."/>
            <person name="Morono Y."/>
            <person name="Uchiyama I."/>
            <person name="Ito T."/>
            <person name="Fujiyama A."/>
            <person name="Inagaki F."/>
            <person name="Takami H."/>
        </authorList>
    </citation>
    <scope>NUCLEOTIDE SEQUENCE</scope>
    <source>
        <strain evidence="4">Expedition CK06-06</strain>
    </source>
</reference>
<evidence type="ECO:0000256" key="1">
    <source>
        <dbReference type="ARBA" id="ARBA00004370"/>
    </source>
</evidence>
<evidence type="ECO:0000313" key="4">
    <source>
        <dbReference type="EMBL" id="GAF92304.1"/>
    </source>
</evidence>
<accession>X0TGG4</accession>
<sequence>KAFFGAGQSLRVVLQPGTEVSEYSINFTEPYFKDKPISFNVVGLSREWERECYDEGRTKGYVGFESRYKNRWRRSIGFRLENVDAEDVELDAPREIKDIGSDNFLAGARIGIGRDLTDNRFNPSKGYSFNVGYEQVSGDHTFGILSGVYRRYGTLYEDLAERKTILATKLLAATVLGDAPPFEKFYAGGGTGTYGIRGFDYRGVSTRGLPEIGGVPVAGAEEEDPIGSDWIFLANTEVTVPLVSEEVSALFFVDSGAIDSGNYRASVGAGIRANS</sequence>
<keyword evidence="2" id="KW-0472">Membrane</keyword>
<organism evidence="4">
    <name type="scientific">marine sediment metagenome</name>
    <dbReference type="NCBI Taxonomy" id="412755"/>
    <lineage>
        <taxon>unclassified sequences</taxon>
        <taxon>metagenomes</taxon>
        <taxon>ecological metagenomes</taxon>
    </lineage>
</organism>
<dbReference type="GO" id="GO:0019867">
    <property type="term" value="C:outer membrane"/>
    <property type="evidence" value="ECO:0007669"/>
    <property type="project" value="InterPro"/>
</dbReference>
<feature type="non-terminal residue" evidence="4">
    <location>
        <position position="275"/>
    </location>
</feature>